<dbReference type="PANTHER" id="PTHR28037:SF1">
    <property type="entry name" value="ALCOHOL O-ACETYLTRANSFERASE 1-RELATED"/>
    <property type="match status" value="1"/>
</dbReference>
<evidence type="ECO:0000313" key="1">
    <source>
        <dbReference type="EMBL" id="KAK7465419.1"/>
    </source>
</evidence>
<dbReference type="InterPro" id="IPR023213">
    <property type="entry name" value="CAT-like_dom_sf"/>
</dbReference>
<dbReference type="Gene3D" id="3.30.559.30">
    <property type="entry name" value="Nonribosomal peptide synthetase, condensation domain"/>
    <property type="match status" value="1"/>
</dbReference>
<dbReference type="SUPFAM" id="SSF52777">
    <property type="entry name" value="CoA-dependent acyltransferases"/>
    <property type="match status" value="1"/>
</dbReference>
<keyword evidence="2" id="KW-1185">Reference proteome</keyword>
<evidence type="ECO:0000313" key="2">
    <source>
        <dbReference type="Proteomes" id="UP001498398"/>
    </source>
</evidence>
<protein>
    <recommendedName>
        <fullName evidence="3">Alcohol acetyltransferase</fullName>
    </recommendedName>
</protein>
<dbReference type="Gene3D" id="3.30.559.10">
    <property type="entry name" value="Chloramphenicol acetyltransferase-like domain"/>
    <property type="match status" value="1"/>
</dbReference>
<reference evidence="1 2" key="1">
    <citation type="submission" date="2024-01" db="EMBL/GenBank/DDBJ databases">
        <title>A draft genome for the cacao thread blight pathogen Marasmiellus scandens.</title>
        <authorList>
            <person name="Baruah I.K."/>
            <person name="Leung J."/>
            <person name="Bukari Y."/>
            <person name="Amoako-Attah I."/>
            <person name="Meinhardt L.W."/>
            <person name="Bailey B.A."/>
            <person name="Cohen S.P."/>
        </authorList>
    </citation>
    <scope>NUCLEOTIDE SEQUENCE [LARGE SCALE GENOMIC DNA]</scope>
    <source>
        <strain evidence="1 2">GH-19</strain>
    </source>
</reference>
<evidence type="ECO:0008006" key="3">
    <source>
        <dbReference type="Google" id="ProtNLM"/>
    </source>
</evidence>
<dbReference type="InterPro" id="IPR052058">
    <property type="entry name" value="Alcohol_O-acetyltransferase"/>
</dbReference>
<proteinExistence type="predicted"/>
<dbReference type="PANTHER" id="PTHR28037">
    <property type="entry name" value="ALCOHOL O-ACETYLTRANSFERASE 1-RELATED"/>
    <property type="match status" value="1"/>
</dbReference>
<name>A0ABR1JUR1_9AGAR</name>
<organism evidence="1 2">
    <name type="scientific">Marasmiellus scandens</name>
    <dbReference type="NCBI Taxonomy" id="2682957"/>
    <lineage>
        <taxon>Eukaryota</taxon>
        <taxon>Fungi</taxon>
        <taxon>Dikarya</taxon>
        <taxon>Basidiomycota</taxon>
        <taxon>Agaricomycotina</taxon>
        <taxon>Agaricomycetes</taxon>
        <taxon>Agaricomycetidae</taxon>
        <taxon>Agaricales</taxon>
        <taxon>Marasmiineae</taxon>
        <taxon>Omphalotaceae</taxon>
        <taxon>Marasmiellus</taxon>
    </lineage>
</organism>
<comment type="caution">
    <text evidence="1">The sequence shown here is derived from an EMBL/GenBank/DDBJ whole genome shotgun (WGS) entry which is preliminary data.</text>
</comment>
<dbReference type="Proteomes" id="UP001498398">
    <property type="component" value="Unassembled WGS sequence"/>
</dbReference>
<sequence length="505" mass="57240">MHILSTPSRLERPLGDTEASYFLPSRENGVNDMYLHLGFRASSSVMNRQSIALVWSILRIRHPLLASQVEMHDYDDIRFVYTPPNSPEDALKLAEVNLEYRTQPKDELLDSYLNGPRTLSSTRLSYLIVSQPEPEETTENGSNSSDASQTDADSEYNLLLCATHFLGDGMALHTCANELFSLLSSSDTRGLQDILSFEWQERCYRRIPSSLLPTALEDRLPDAPSTLNRVASRVDFENSQNRLIGGQAFPKRASKDRQTVVPTVAFDEERTKRILKACKNHGVSISSALFAICNIAWARTRNTKWELPTMMYSALNLRPYFPNRELSDSYWFISIGYFNVILPSFIPKDNLSRTFWHRARSAKQQSTIAVKHPMLIPRSREMARERGARARTWAKEDDEKALGIWKPTQPTQNPKPSPRAPSAALIGLSLLGNLDGIYQHARYPGIALHTLTTGSRQRQGGMLLFGYTFVGKLWVSLGYDKNGFEEGVVERFWENTLQCIDELLV</sequence>
<dbReference type="EMBL" id="JBANRG010000006">
    <property type="protein sequence ID" value="KAK7465419.1"/>
    <property type="molecule type" value="Genomic_DNA"/>
</dbReference>
<gene>
    <name evidence="1" type="ORF">VKT23_005397</name>
</gene>
<accession>A0ABR1JUR1</accession>